<accession>A0A1X0P8R7</accession>
<dbReference type="STRING" id="67003.A0A1X0P8R7"/>
<dbReference type="InterPro" id="IPR036982">
    <property type="entry name" value="Deoxyhypusine_synthase_sf"/>
</dbReference>
<dbReference type="InterPro" id="IPR002773">
    <property type="entry name" value="Deoxyhypusine_synthase"/>
</dbReference>
<keyword evidence="5" id="KW-1185">Reference proteome</keyword>
<evidence type="ECO:0000256" key="1">
    <source>
        <dbReference type="ARBA" id="ARBA00009892"/>
    </source>
</evidence>
<organism evidence="4 5">
    <name type="scientific">Trypanosoma theileri</name>
    <dbReference type="NCBI Taxonomy" id="67003"/>
    <lineage>
        <taxon>Eukaryota</taxon>
        <taxon>Discoba</taxon>
        <taxon>Euglenozoa</taxon>
        <taxon>Kinetoplastea</taxon>
        <taxon>Metakinetoplastina</taxon>
        <taxon>Trypanosomatida</taxon>
        <taxon>Trypanosomatidae</taxon>
        <taxon>Trypanosoma</taxon>
    </lineage>
</organism>
<dbReference type="Gene3D" id="3.40.910.10">
    <property type="entry name" value="Deoxyhypusine synthase"/>
    <property type="match status" value="2"/>
</dbReference>
<evidence type="ECO:0000256" key="3">
    <source>
        <dbReference type="SAM" id="MobiDB-lite"/>
    </source>
</evidence>
<dbReference type="GO" id="GO:0034038">
    <property type="term" value="F:deoxyhypusine synthase activity"/>
    <property type="evidence" value="ECO:0007669"/>
    <property type="project" value="UniProtKB-ARBA"/>
</dbReference>
<name>A0A1X0P8R7_9TRYP</name>
<comment type="caution">
    <text evidence="4">The sequence shown here is derived from an EMBL/GenBank/DDBJ whole genome shotgun (WGS) entry which is preliminary data.</text>
</comment>
<feature type="region of interest" description="Disordered" evidence="3">
    <location>
        <begin position="15"/>
        <end position="40"/>
    </location>
</feature>
<keyword evidence="2" id="KW-0520">NAD</keyword>
<dbReference type="AlphaFoldDB" id="A0A1X0P8R7"/>
<reference evidence="4 5" key="1">
    <citation type="submission" date="2017-03" db="EMBL/GenBank/DDBJ databases">
        <title>An alternative strategy for trypanosome survival in the mammalian bloodstream revealed through genome and transcriptome analysis of the ubiquitous bovine parasite Trypanosoma (Megatrypanum) theileri.</title>
        <authorList>
            <person name="Kelly S."/>
            <person name="Ivens A."/>
            <person name="Mott A."/>
            <person name="O'Neill E."/>
            <person name="Emms D."/>
            <person name="Macleod O."/>
            <person name="Voorheis P."/>
            <person name="Matthews J."/>
            <person name="Matthews K."/>
            <person name="Carrington M."/>
        </authorList>
    </citation>
    <scope>NUCLEOTIDE SEQUENCE [LARGE SCALE GENOMIC DNA]</scope>
    <source>
        <strain evidence="4">Edinburgh</strain>
    </source>
</reference>
<evidence type="ECO:0000313" key="5">
    <source>
        <dbReference type="Proteomes" id="UP000192257"/>
    </source>
</evidence>
<feature type="region of interest" description="Disordered" evidence="3">
    <location>
        <begin position="335"/>
        <end position="358"/>
    </location>
</feature>
<dbReference type="GO" id="GO:0005737">
    <property type="term" value="C:cytoplasm"/>
    <property type="evidence" value="ECO:0007669"/>
    <property type="project" value="TreeGrafter"/>
</dbReference>
<gene>
    <name evidence="4" type="ORF">TM35_000011350</name>
</gene>
<dbReference type="OrthoDB" id="294378at2759"/>
<feature type="compositionally biased region" description="Basic and acidic residues" evidence="3">
    <location>
        <begin position="336"/>
        <end position="358"/>
    </location>
</feature>
<evidence type="ECO:0000313" key="4">
    <source>
        <dbReference type="EMBL" id="ORC93258.1"/>
    </source>
</evidence>
<dbReference type="Proteomes" id="UP000192257">
    <property type="component" value="Unassembled WGS sequence"/>
</dbReference>
<comment type="similarity">
    <text evidence="1">Belongs to the deoxyhypusine synthase family.</text>
</comment>
<dbReference type="FunFam" id="3.40.910.10:FF:000010">
    <property type="entry name" value="Deoxyhypusine synthase"/>
    <property type="match status" value="1"/>
</dbReference>
<dbReference type="GeneID" id="39980596"/>
<evidence type="ECO:0000256" key="2">
    <source>
        <dbReference type="ARBA" id="ARBA00023027"/>
    </source>
</evidence>
<sequence length="516" mass="56037">MADLARSAVLVSSEPIHPNSLPADVKSDGGAPPVVEGPTGDDLNSAAAALRRYATTGFQASHFAQAVAICSNMLRPQVPSNVLPPSQSQSTAPAGELSGVQGSGDQPAVLVQPSIFLGVTANLFGTGCREAIRFLCKESVPLPSGVEPAVLPDPMLDPVRNNNHNDEDTVIPVPSFASKALIHTIVVSGGAMEHDIRRACESYEISLDHGNEEMMMTMMKKGQQQQQKSDEPNKKKFRFGNIFYSNGNNTTMIANNNNASPSLFDVVMRRLVLRLNTLQQRCKVSCAARPITTPYEDVCSWAISPSTVWYLAGKWMPELLLEALMEVNGTITTTTTKEEEEKKETEIAGNRGDEKSLTEEAQKRAESTVLYWAAKNDVPIFSPSFADGDIMQFILNAGGPLLQLDLVTDIHRINRFAMRSRRTGMIILGGGVVKHHVCNANLMRNGADSTVFINNAQEFDGSDAGARPDEAISWGKIRLDGEFVKVYSEVSLVFPLLLTEVFLPYVRDARGLSGTA</sequence>
<proteinExistence type="inferred from homology"/>
<dbReference type="SUPFAM" id="SSF52467">
    <property type="entry name" value="DHS-like NAD/FAD-binding domain"/>
    <property type="match status" value="1"/>
</dbReference>
<dbReference type="RefSeq" id="XP_028887324.1">
    <property type="nucleotide sequence ID" value="XM_029020816.1"/>
</dbReference>
<protein>
    <submittedName>
        <fullName evidence="4">Deoxyhypusine synthase</fullName>
    </submittedName>
</protein>
<dbReference type="PANTHER" id="PTHR11703:SF1">
    <property type="entry name" value="DEOXYHYPUSINE SYNTHASE"/>
    <property type="match status" value="1"/>
</dbReference>
<dbReference type="Pfam" id="PF01916">
    <property type="entry name" value="DS"/>
    <property type="match status" value="2"/>
</dbReference>
<dbReference type="InterPro" id="IPR029035">
    <property type="entry name" value="DHS-like_NAD/FAD-binding_dom"/>
</dbReference>
<feature type="region of interest" description="Disordered" evidence="3">
    <location>
        <begin position="80"/>
        <end position="102"/>
    </location>
</feature>
<dbReference type="EMBL" id="NBCO01000001">
    <property type="protein sequence ID" value="ORC93258.1"/>
    <property type="molecule type" value="Genomic_DNA"/>
</dbReference>
<feature type="compositionally biased region" description="Polar residues" evidence="3">
    <location>
        <begin position="80"/>
        <end position="92"/>
    </location>
</feature>
<dbReference type="PANTHER" id="PTHR11703">
    <property type="entry name" value="DEOXYHYPUSINE SYNTHASE"/>
    <property type="match status" value="1"/>
</dbReference>
<dbReference type="VEuPathDB" id="TriTrypDB:TM35_000011350"/>